<dbReference type="GO" id="GO:0000774">
    <property type="term" value="F:adenyl-nucleotide exchange factor activity"/>
    <property type="evidence" value="ECO:0007669"/>
    <property type="project" value="TreeGrafter"/>
</dbReference>
<organism evidence="4 5">
    <name type="scientific">Hyalella azteca</name>
    <name type="common">Amphipod</name>
    <dbReference type="NCBI Taxonomy" id="294128"/>
    <lineage>
        <taxon>Eukaryota</taxon>
        <taxon>Metazoa</taxon>
        <taxon>Ecdysozoa</taxon>
        <taxon>Arthropoda</taxon>
        <taxon>Crustacea</taxon>
        <taxon>Multicrustacea</taxon>
        <taxon>Malacostraca</taxon>
        <taxon>Eumalacostraca</taxon>
        <taxon>Peracarida</taxon>
        <taxon>Amphipoda</taxon>
        <taxon>Senticaudata</taxon>
        <taxon>Talitrida</taxon>
        <taxon>Talitroidea</taxon>
        <taxon>Hyalellidae</taxon>
        <taxon>Hyalella</taxon>
    </lineage>
</organism>
<evidence type="ECO:0000313" key="4">
    <source>
        <dbReference type="Proteomes" id="UP000694843"/>
    </source>
</evidence>
<protein>
    <submittedName>
        <fullName evidence="5">Hsp70-binding protein 1</fullName>
    </submittedName>
</protein>
<dbReference type="InterPro" id="IPR016024">
    <property type="entry name" value="ARM-type_fold"/>
</dbReference>
<dbReference type="InterPro" id="IPR011989">
    <property type="entry name" value="ARM-like"/>
</dbReference>
<dbReference type="AlphaFoldDB" id="A0A8B7N6U1"/>
<dbReference type="InterPro" id="IPR050693">
    <property type="entry name" value="Hsp70_NEF-Inhibitors"/>
</dbReference>
<accession>A0A8B7N6U1</accession>
<evidence type="ECO:0000256" key="1">
    <source>
        <dbReference type="ARBA" id="ARBA00022737"/>
    </source>
</evidence>
<dbReference type="PANTHER" id="PTHR19316:SF18">
    <property type="entry name" value="HSP70-BINDING PROTEIN 1"/>
    <property type="match status" value="1"/>
</dbReference>
<dbReference type="Pfam" id="PF08609">
    <property type="entry name" value="Fes1"/>
    <property type="match status" value="1"/>
</dbReference>
<dbReference type="RefSeq" id="XP_018009003.1">
    <property type="nucleotide sequence ID" value="XM_018153514.2"/>
</dbReference>
<dbReference type="InterPro" id="IPR013918">
    <property type="entry name" value="Nucleotide_exch_fac_Fes1"/>
</dbReference>
<dbReference type="GO" id="GO:0005783">
    <property type="term" value="C:endoplasmic reticulum"/>
    <property type="evidence" value="ECO:0007669"/>
    <property type="project" value="TreeGrafter"/>
</dbReference>
<proteinExistence type="predicted"/>
<keyword evidence="1" id="KW-0677">Repeat</keyword>
<dbReference type="Proteomes" id="UP000694843">
    <property type="component" value="Unplaced"/>
</dbReference>
<dbReference type="KEGG" id="hazt:108666604"/>
<dbReference type="OMA" id="QNNEFCQ"/>
<feature type="coiled-coil region" evidence="2">
    <location>
        <begin position="77"/>
        <end position="104"/>
    </location>
</feature>
<dbReference type="PANTHER" id="PTHR19316">
    <property type="entry name" value="PROTEIN FOLDING REGULATOR"/>
    <property type="match status" value="1"/>
</dbReference>
<dbReference type="OrthoDB" id="10250458at2759"/>
<evidence type="ECO:0000313" key="5">
    <source>
        <dbReference type="RefSeq" id="XP_018009003.1"/>
    </source>
</evidence>
<sequence>MSGEDQQPQRTPRNMQGLLNFCTAITAREDAPNNTSNPSVLDPERRQFLENVLSSMTTNVAKVMAAHLQTLASSTDLHEQMSECEEEEKALDELIELVQDVDNANDLVKMGGFPVLLSCLDSPHALVLELSCEVLAVVCQNNPKCQDELLKHHGVLDKLLNLLDNNASPVTVKTKALFAVSCLIRGHEAATAAFDERGGFSYLMRAMQLGEEKVFIKAIFLIAALLDEYKPAVAQLTSMGYSDLLVEYLCSGYLNGQPTCGVSAQRTSQTACCTSDQCREHCCSALLKLCSVSEEVKHKLAANDALCEALKCRFDSIKNRDEVQEELQYILALLVQLKKHQATPDVADDVACR</sequence>
<feature type="domain" description="Nucleotide exchange factor Fes1" evidence="3">
    <location>
        <begin position="15"/>
        <end position="107"/>
    </location>
</feature>
<dbReference type="GeneID" id="108666604"/>
<keyword evidence="4" id="KW-1185">Reference proteome</keyword>
<evidence type="ECO:0000259" key="3">
    <source>
        <dbReference type="Pfam" id="PF08609"/>
    </source>
</evidence>
<dbReference type="SUPFAM" id="SSF48371">
    <property type="entry name" value="ARM repeat"/>
    <property type="match status" value="1"/>
</dbReference>
<evidence type="ECO:0000256" key="2">
    <source>
        <dbReference type="SAM" id="Coils"/>
    </source>
</evidence>
<gene>
    <name evidence="5" type="primary">LOC108666604</name>
</gene>
<dbReference type="Gene3D" id="1.25.10.10">
    <property type="entry name" value="Leucine-rich Repeat Variant"/>
    <property type="match status" value="1"/>
</dbReference>
<reference evidence="5" key="1">
    <citation type="submission" date="2025-08" db="UniProtKB">
        <authorList>
            <consortium name="RefSeq"/>
        </authorList>
    </citation>
    <scope>IDENTIFICATION</scope>
    <source>
        <tissue evidence="5">Whole organism</tissue>
    </source>
</reference>
<name>A0A8B7N6U1_HYAAZ</name>
<keyword evidence="2" id="KW-0175">Coiled coil</keyword>